<dbReference type="GO" id="GO:0005737">
    <property type="term" value="C:cytoplasm"/>
    <property type="evidence" value="ECO:0007669"/>
    <property type="project" value="UniProtKB-SubCell"/>
</dbReference>
<evidence type="ECO:0000256" key="8">
    <source>
        <dbReference type="ARBA" id="ARBA00022691"/>
    </source>
</evidence>
<evidence type="ECO:0000256" key="11">
    <source>
        <dbReference type="ARBA" id="ARBA00031350"/>
    </source>
</evidence>
<proteinExistence type="inferred from homology"/>
<evidence type="ECO:0000256" key="2">
    <source>
        <dbReference type="ARBA" id="ARBA00005369"/>
    </source>
</evidence>
<dbReference type="Proteomes" id="UP000549616">
    <property type="component" value="Unassembled WGS sequence"/>
</dbReference>
<dbReference type="AlphaFoldDB" id="A0A853AZL3"/>
<comment type="caution">
    <text evidence="12">The sequence shown here is derived from an EMBL/GenBank/DDBJ whole genome shotgun (WGS) entry which is preliminary data.</text>
</comment>
<evidence type="ECO:0000313" key="13">
    <source>
        <dbReference type="Proteomes" id="UP000549616"/>
    </source>
</evidence>
<dbReference type="EC" id="2.1.1.77" evidence="3"/>
<dbReference type="Gene3D" id="3.40.50.150">
    <property type="entry name" value="Vaccinia Virus protein VP39"/>
    <property type="match status" value="1"/>
</dbReference>
<dbReference type="GO" id="GO:0032259">
    <property type="term" value="P:methylation"/>
    <property type="evidence" value="ECO:0007669"/>
    <property type="project" value="UniProtKB-KW"/>
</dbReference>
<sequence>MHSTARLRHRLAESLRRDGVLTDPAWLDAFRRVPRHVFVPRYFLSQPGGWTAVDRTDPVRLDHVYADRVLVTQLDGDPDAWHRARRGGRAHGNPTCSSSMPGIMAVMLDELSVQDGHNVLEIGTGTGYNAALLCERLGSSRMSTVDVDASLVRQAAERLSLCGYHPSILVGDGADGFPAKAPYDRILCTCSVAEVPIAWLEQTAPGGIVVTTLNRPIGAGLVRLNVLPGAVARGRVLARDGRFMPLRAHRLPGLPPLPGVSGLARRTSLSPEAVLRASSRFEFFAGLALPRVMPVSRGADTFVLHEDGSWAMVTTHGGRTMVTEGGPRRLRDVAEAAHQQWIGLGRPGRERFGVTVTPQRQEIRLDDPDGDHRWTLA</sequence>
<keyword evidence="5" id="KW-0963">Cytoplasm</keyword>
<dbReference type="InterPro" id="IPR029063">
    <property type="entry name" value="SAM-dependent_MTases_sf"/>
</dbReference>
<dbReference type="PANTHER" id="PTHR11579:SF0">
    <property type="entry name" value="PROTEIN-L-ISOASPARTATE(D-ASPARTATE) O-METHYLTRANSFERASE"/>
    <property type="match status" value="1"/>
</dbReference>
<comment type="subcellular location">
    <subcellularLocation>
        <location evidence="1">Cytoplasm</location>
    </subcellularLocation>
</comment>
<dbReference type="GO" id="GO:0004719">
    <property type="term" value="F:protein-L-isoaspartate (D-aspartate) O-methyltransferase activity"/>
    <property type="evidence" value="ECO:0007669"/>
    <property type="project" value="UniProtKB-EC"/>
</dbReference>
<keyword evidence="6 12" id="KW-0489">Methyltransferase</keyword>
<evidence type="ECO:0000313" key="12">
    <source>
        <dbReference type="EMBL" id="NYI88055.1"/>
    </source>
</evidence>
<comment type="similarity">
    <text evidence="2">Belongs to the methyltransferase superfamily. L-isoaspartyl/D-aspartyl protein methyltransferase family.</text>
</comment>
<dbReference type="SUPFAM" id="SSF53335">
    <property type="entry name" value="S-adenosyl-L-methionine-dependent methyltransferases"/>
    <property type="match status" value="1"/>
</dbReference>
<evidence type="ECO:0000256" key="7">
    <source>
        <dbReference type="ARBA" id="ARBA00022679"/>
    </source>
</evidence>
<evidence type="ECO:0000256" key="6">
    <source>
        <dbReference type="ARBA" id="ARBA00022603"/>
    </source>
</evidence>
<keyword evidence="8" id="KW-0949">S-adenosyl-L-methionine</keyword>
<dbReference type="CDD" id="cd02440">
    <property type="entry name" value="AdoMet_MTases"/>
    <property type="match status" value="1"/>
</dbReference>
<dbReference type="InterPro" id="IPR000682">
    <property type="entry name" value="PCMT"/>
</dbReference>
<dbReference type="Pfam" id="PF01135">
    <property type="entry name" value="PCMT"/>
    <property type="match status" value="1"/>
</dbReference>
<keyword evidence="7 12" id="KW-0808">Transferase</keyword>
<accession>A0A853AZL3</accession>
<organism evidence="12 13">
    <name type="scientific">Amycolatopsis endophytica</name>
    <dbReference type="NCBI Taxonomy" id="860233"/>
    <lineage>
        <taxon>Bacteria</taxon>
        <taxon>Bacillati</taxon>
        <taxon>Actinomycetota</taxon>
        <taxon>Actinomycetes</taxon>
        <taxon>Pseudonocardiales</taxon>
        <taxon>Pseudonocardiaceae</taxon>
        <taxon>Amycolatopsis</taxon>
    </lineage>
</organism>
<evidence type="ECO:0000256" key="5">
    <source>
        <dbReference type="ARBA" id="ARBA00022490"/>
    </source>
</evidence>
<keyword evidence="13" id="KW-1185">Reference proteome</keyword>
<evidence type="ECO:0000256" key="1">
    <source>
        <dbReference type="ARBA" id="ARBA00004496"/>
    </source>
</evidence>
<dbReference type="PANTHER" id="PTHR11579">
    <property type="entry name" value="PROTEIN-L-ISOASPARTATE O-METHYLTRANSFERASE"/>
    <property type="match status" value="1"/>
</dbReference>
<name>A0A853AZL3_9PSEU</name>
<reference evidence="12 13" key="1">
    <citation type="submission" date="2020-07" db="EMBL/GenBank/DDBJ databases">
        <title>Sequencing the genomes of 1000 actinobacteria strains.</title>
        <authorList>
            <person name="Klenk H.-P."/>
        </authorList>
    </citation>
    <scope>NUCLEOTIDE SEQUENCE [LARGE SCALE GENOMIC DNA]</scope>
    <source>
        <strain evidence="12 13">DSM 104006</strain>
    </source>
</reference>
<dbReference type="PROSITE" id="PS01279">
    <property type="entry name" value="PCMT"/>
    <property type="match status" value="1"/>
</dbReference>
<dbReference type="EMBL" id="JACCFK010000001">
    <property type="protein sequence ID" value="NYI88055.1"/>
    <property type="molecule type" value="Genomic_DNA"/>
</dbReference>
<evidence type="ECO:0000256" key="3">
    <source>
        <dbReference type="ARBA" id="ARBA00011890"/>
    </source>
</evidence>
<protein>
    <recommendedName>
        <fullName evidence="4">Protein-L-isoaspartate O-methyltransferase</fullName>
        <ecNumber evidence="3">2.1.1.77</ecNumber>
    </recommendedName>
    <alternativeName>
        <fullName evidence="11">L-isoaspartyl protein carboxyl methyltransferase</fullName>
    </alternativeName>
    <alternativeName>
        <fullName evidence="9">Protein L-isoaspartyl methyltransferase</fullName>
    </alternativeName>
    <alternativeName>
        <fullName evidence="10">Protein-beta-aspartate methyltransferase</fullName>
    </alternativeName>
</protein>
<evidence type="ECO:0000256" key="9">
    <source>
        <dbReference type="ARBA" id="ARBA00030757"/>
    </source>
</evidence>
<evidence type="ECO:0000256" key="10">
    <source>
        <dbReference type="ARBA" id="ARBA00031323"/>
    </source>
</evidence>
<dbReference type="RefSeq" id="WP_179772352.1">
    <property type="nucleotide sequence ID" value="NZ_JACCFK010000001.1"/>
</dbReference>
<evidence type="ECO:0000256" key="4">
    <source>
        <dbReference type="ARBA" id="ARBA00013346"/>
    </source>
</evidence>
<gene>
    <name evidence="12" type="ORF">HNR02_001378</name>
</gene>